<evidence type="ECO:0000313" key="5">
    <source>
        <dbReference type="Proteomes" id="UP000039865"/>
    </source>
</evidence>
<feature type="coiled-coil region" evidence="1">
    <location>
        <begin position="880"/>
        <end position="963"/>
    </location>
</feature>
<evidence type="ECO:0000256" key="2">
    <source>
        <dbReference type="SAM" id="MobiDB-lite"/>
    </source>
</evidence>
<feature type="coiled-coil region" evidence="1">
    <location>
        <begin position="263"/>
        <end position="309"/>
    </location>
</feature>
<feature type="coiled-coil region" evidence="1">
    <location>
        <begin position="682"/>
        <end position="730"/>
    </location>
</feature>
<dbReference type="PANTHER" id="PTHR43327">
    <property type="entry name" value="STOMATIN-LIKE PROTEIN 2, MITOCHONDRIAL"/>
    <property type="match status" value="1"/>
</dbReference>
<dbReference type="SUPFAM" id="SSF117892">
    <property type="entry name" value="Band 7/SPFH domain"/>
    <property type="match status" value="1"/>
</dbReference>
<dbReference type="SMART" id="SM00244">
    <property type="entry name" value="PHB"/>
    <property type="match status" value="1"/>
</dbReference>
<dbReference type="Proteomes" id="UP000039865">
    <property type="component" value="Unassembled WGS sequence"/>
</dbReference>
<feature type="region of interest" description="Disordered" evidence="2">
    <location>
        <begin position="1316"/>
        <end position="1364"/>
    </location>
</feature>
<accession>A0A077ZTV7</accession>
<proteinExistence type="predicted"/>
<dbReference type="InterPro" id="IPR001107">
    <property type="entry name" value="Band_7"/>
</dbReference>
<protein>
    <recommendedName>
        <fullName evidence="3">Band 7 domain-containing protein</fullName>
    </recommendedName>
</protein>
<name>A0A077ZTV7_STYLE</name>
<dbReference type="PANTHER" id="PTHR43327:SF31">
    <property type="entry name" value="HYPERSENSITIVE-INDUCED RESPONSE PROTEIN 2"/>
    <property type="match status" value="1"/>
</dbReference>
<evidence type="ECO:0000256" key="1">
    <source>
        <dbReference type="SAM" id="Coils"/>
    </source>
</evidence>
<feature type="compositionally biased region" description="Basic and acidic residues" evidence="2">
    <location>
        <begin position="1349"/>
        <end position="1364"/>
    </location>
</feature>
<feature type="domain" description="Band 7" evidence="3">
    <location>
        <begin position="71"/>
        <end position="234"/>
    </location>
</feature>
<dbReference type="InParanoid" id="A0A077ZTV7"/>
<dbReference type="Pfam" id="PF01145">
    <property type="entry name" value="Band_7"/>
    <property type="match status" value="1"/>
</dbReference>
<gene>
    <name evidence="4" type="primary">Contig13974.g14910</name>
    <name evidence="4" type="ORF">STYLEM_831</name>
</gene>
<evidence type="ECO:0000313" key="4">
    <source>
        <dbReference type="EMBL" id="CDW71881.1"/>
    </source>
</evidence>
<dbReference type="InterPro" id="IPR036013">
    <property type="entry name" value="Band_7/SPFH_dom_sf"/>
</dbReference>
<organism evidence="4 5">
    <name type="scientific">Stylonychia lemnae</name>
    <name type="common">Ciliate</name>
    <dbReference type="NCBI Taxonomy" id="5949"/>
    <lineage>
        <taxon>Eukaryota</taxon>
        <taxon>Sar</taxon>
        <taxon>Alveolata</taxon>
        <taxon>Ciliophora</taxon>
        <taxon>Intramacronucleata</taxon>
        <taxon>Spirotrichea</taxon>
        <taxon>Stichotrichia</taxon>
        <taxon>Sporadotrichida</taxon>
        <taxon>Oxytrichidae</taxon>
        <taxon>Stylonychinae</taxon>
        <taxon>Stylonychia</taxon>
    </lineage>
</organism>
<sequence length="1364" mass="158901">MDPSRVNLRQKHHTKFTSERCGDTQDAMKVFSKIYNLLSILVTTHLRDTLFQSQCPPEAAANPGLPCNLTSIFNSNSPEGVIAVVTKNGEFLGYWESGMHWCLPWTEAQYLVTRQNIVFDMPVTLCPTSDNIFIEIHVSVVFDIQPEHEYVYQLCMNVNELNQMLEAAITERVRQMARSVSSRQVYSLRGETHADQMKSHLKSVMSNKGINVKHVIITNVRFPPDVANSLQEKTIFQFKNTLERKKQAFELRTLNDKEELELLRQMRLQERQYEIERAELDQATKTKEIEKVKANNKRLQAEMKERTLALSNQINAETDVKYNEILAEANLIENEILNNARAEAAKIRAEADAYEIKTITECEKDNAEVISQAINLEGEIESRMLKGSKKKRKHQQIMERLNAMDQLSQKKKMVIYGEQGNNLLANLEAFKMKSFTNFEKSQSILSNSSFKNDQSIFQLQIQTPSNEVIAQVSKQEQQILKRAHESQYKESILYQKINRGVQPSPLVNDSLSKIRGIQFNHQNTTPTKNTKNLLKQAAKAATLQDIMKAKKFYRDDSSLVVDIQNETTFAGSQMEQSISANNLITRDPKKLEKTLNQLRLKNLRNNIPSSQTIDTNEIMMARKHLKSQGKLGATTMNLGTALGFSRDISYLHEKSRLINQSEHERSIEKTQQSVSTQLPNIIEIIKKEKHEKEVENQQNQNNNNNQSTIITILRQEMDDLDKELYQVINERQGLKWKPPQISQQIEFDEAFSFNKFLEQKTPMAGQNPSSRRQAQILQAWFDMMIDKYYVQTQEWQDLKHKDKKLNLIRIQKIIDTCLKEIVKQTMAHCQERGKLLEQLILINEYFMDRRIQQVKDEKVQIIKNNSIDREKVEKSHDDRINSLNHQIFNLQRQIKDSQLQKENDVELVGILRLRIDTINGKLSDMMRDIKEKEKVIEDFERTVHILQIKNQKYKEKKRILNRKIQDQIRFEQVVAPRYQHQFNYQFNQLGRQTQDTPGMTGTPSDYNRLQNEFFEQKRNRVMSLGRQTDRISFAGDLQMQLPISQLTKYEHDDLEYSQSNNQEPSIRNSIKQIRILDQSNFSPNQMDNMNQTDTSKLIDQQSLNIPQQDTEEILSNDQFLLVAKDEEMLQKYFGIEDEEEAYIKRQVEIHKLQDEMMKSKDFTYFMTRVDELCTIYQNQLPKDKKSDKQNEYIKEIVRQLFKNEIEMIANFSKIYNDKLKQLMTLDSKSTERRGVRTNSITNIIYQNNPNFVKRKMVVYTYDIGLQTEESMLGQKLTEAEIENKVASKLIQMLISKGVTKIIKKYGYLPIDYINKNTGTGKTPETTGAESSNTNTNSKSQMSKRKSPNIKKESPAIDKHSVIKI</sequence>
<keyword evidence="1" id="KW-0175">Coiled coil</keyword>
<evidence type="ECO:0000259" key="3">
    <source>
        <dbReference type="SMART" id="SM00244"/>
    </source>
</evidence>
<dbReference type="InterPro" id="IPR050710">
    <property type="entry name" value="Band7/mec-2_domain"/>
</dbReference>
<dbReference type="OrthoDB" id="157027at2759"/>
<dbReference type="Gene3D" id="3.30.479.30">
    <property type="entry name" value="Band 7 domain"/>
    <property type="match status" value="1"/>
</dbReference>
<feature type="compositionally biased region" description="Polar residues" evidence="2">
    <location>
        <begin position="1316"/>
        <end position="1340"/>
    </location>
</feature>
<dbReference type="EMBL" id="CCKQ01000785">
    <property type="protein sequence ID" value="CDW71881.1"/>
    <property type="molecule type" value="Genomic_DNA"/>
</dbReference>
<keyword evidence="5" id="KW-1185">Reference proteome</keyword>
<reference evidence="4 5" key="1">
    <citation type="submission" date="2014-06" db="EMBL/GenBank/DDBJ databases">
        <authorList>
            <person name="Swart Estienne"/>
        </authorList>
    </citation>
    <scope>NUCLEOTIDE SEQUENCE [LARGE SCALE GENOMIC DNA]</scope>
    <source>
        <strain evidence="4 5">130c</strain>
    </source>
</reference>